<evidence type="ECO:0000256" key="1">
    <source>
        <dbReference type="ARBA" id="ARBA00003798"/>
    </source>
</evidence>
<dbReference type="GO" id="GO:0051731">
    <property type="term" value="F:polynucleotide 5'-hydroxyl-kinase activity"/>
    <property type="evidence" value="ECO:0007669"/>
    <property type="project" value="InterPro"/>
</dbReference>
<comment type="function">
    <text evidence="9">Required for endonucleolytic cleavage during polyadenylation-dependent pre-mRNA 3'-end formation.</text>
</comment>
<evidence type="ECO:0000256" key="8">
    <source>
        <dbReference type="ARBA" id="ARBA00023242"/>
    </source>
</evidence>
<evidence type="ECO:0000256" key="2">
    <source>
        <dbReference type="ARBA" id="ARBA00004123"/>
    </source>
</evidence>
<dbReference type="OrthoDB" id="258143at2759"/>
<evidence type="ECO:0000256" key="6">
    <source>
        <dbReference type="ARBA" id="ARBA00022741"/>
    </source>
</evidence>
<keyword evidence="12" id="KW-0808">Transferase</keyword>
<feature type="domain" description="AAA+ ATPase" evidence="11">
    <location>
        <begin position="131"/>
        <end position="369"/>
    </location>
</feature>
<feature type="binding site" evidence="9">
    <location>
        <begin position="142"/>
        <end position="147"/>
    </location>
    <ligand>
        <name>ATP</name>
        <dbReference type="ChEBI" id="CHEBI:30616"/>
    </ligand>
</feature>
<evidence type="ECO:0000256" key="4">
    <source>
        <dbReference type="ARBA" id="ARBA00019824"/>
    </source>
</evidence>
<feature type="region of interest" description="Disordered" evidence="10">
    <location>
        <begin position="1"/>
        <end position="28"/>
    </location>
</feature>
<dbReference type="GO" id="GO:0005524">
    <property type="term" value="F:ATP binding"/>
    <property type="evidence" value="ECO:0007669"/>
    <property type="project" value="UniProtKB-UniRule"/>
</dbReference>
<accession>A0A4U0UI41</accession>
<protein>
    <recommendedName>
        <fullName evidence="4">Polynucleotide 5'-hydroxyl-kinase GRC3</fullName>
    </recommendedName>
    <alternativeName>
        <fullName evidence="3">Polynucleotide 5'-hydroxyl-kinase grc3</fullName>
    </alternativeName>
</protein>
<dbReference type="SUPFAM" id="SSF52540">
    <property type="entry name" value="P-loop containing nucleoside triphosphate hydrolases"/>
    <property type="match status" value="1"/>
</dbReference>
<evidence type="ECO:0000256" key="10">
    <source>
        <dbReference type="SAM" id="MobiDB-lite"/>
    </source>
</evidence>
<dbReference type="FunFam" id="2.60.120.1030:FF:000001">
    <property type="entry name" value="Protein CLP1 homolog 5"/>
    <property type="match status" value="1"/>
</dbReference>
<keyword evidence="6 9" id="KW-0547">Nucleotide-binding</keyword>
<comment type="function">
    <text evidence="1">Polynucleotide 5'-kinase involved in rRNA processing.</text>
</comment>
<dbReference type="EMBL" id="JASUXU010000087">
    <property type="protein sequence ID" value="KAK0308575.1"/>
    <property type="molecule type" value="Genomic_DNA"/>
</dbReference>
<evidence type="ECO:0000313" key="13">
    <source>
        <dbReference type="EMBL" id="KAK0999005.1"/>
    </source>
</evidence>
<comment type="similarity">
    <text evidence="9">Belongs to the Clp1 family. Clp1 subfamily.</text>
</comment>
<reference evidence="13" key="3">
    <citation type="submission" date="2023-06" db="EMBL/GenBank/DDBJ databases">
        <title>Black Yeasts Isolated from many extreme environments.</title>
        <authorList>
            <person name="Coleine C."/>
            <person name="Stajich J.E."/>
            <person name="Selbmann L."/>
        </authorList>
    </citation>
    <scope>NUCLEOTIDE SEQUENCE</scope>
    <source>
        <strain evidence="13">CCFEE 5200</strain>
    </source>
</reference>
<keyword evidence="7 9" id="KW-0067">ATP-binding</keyword>
<evidence type="ECO:0000256" key="9">
    <source>
        <dbReference type="HAMAP-Rule" id="MF_03035"/>
    </source>
</evidence>
<dbReference type="GO" id="GO:0005849">
    <property type="term" value="C:mRNA cleavage factor complex"/>
    <property type="evidence" value="ECO:0007669"/>
    <property type="project" value="UniProtKB-UniRule"/>
</dbReference>
<feature type="binding site" evidence="9">
    <location>
        <position position="82"/>
    </location>
    <ligand>
        <name>ATP</name>
        <dbReference type="ChEBI" id="CHEBI:30616"/>
    </ligand>
</feature>
<evidence type="ECO:0000256" key="5">
    <source>
        <dbReference type="ARBA" id="ARBA00022664"/>
    </source>
</evidence>
<name>A0A4U0UI41_9PEZI</name>
<evidence type="ECO:0000256" key="7">
    <source>
        <dbReference type="ARBA" id="ARBA00022840"/>
    </source>
</evidence>
<dbReference type="InterPro" id="IPR032324">
    <property type="entry name" value="Clp1_N"/>
</dbReference>
<evidence type="ECO:0000313" key="16">
    <source>
        <dbReference type="Proteomes" id="UP001175353"/>
    </source>
</evidence>
<dbReference type="Proteomes" id="UP000310066">
    <property type="component" value="Unassembled WGS sequence"/>
</dbReference>
<dbReference type="Gene3D" id="2.40.30.330">
    <property type="entry name" value="Pre-mRNA cleavage complex subunit Clp1, C-terminal domain"/>
    <property type="match status" value="1"/>
</dbReference>
<dbReference type="PANTHER" id="PTHR12755:SF6">
    <property type="entry name" value="POLYRIBONUCLEOTIDE 5'-HYDROXYL-KINASE CLP1"/>
    <property type="match status" value="1"/>
</dbReference>
<dbReference type="EMBL" id="NAJP01000070">
    <property type="protein sequence ID" value="TKA35301.1"/>
    <property type="molecule type" value="Genomic_DNA"/>
</dbReference>
<dbReference type="Pfam" id="PF06807">
    <property type="entry name" value="Clp1"/>
    <property type="match status" value="1"/>
</dbReference>
<dbReference type="Gene3D" id="2.60.120.1030">
    <property type="entry name" value="Clp1, DNA binding domain"/>
    <property type="match status" value="1"/>
</dbReference>
<evidence type="ECO:0000313" key="14">
    <source>
        <dbReference type="EMBL" id="TKA35301.1"/>
    </source>
</evidence>
<dbReference type="InterPro" id="IPR045116">
    <property type="entry name" value="Clp1/Grc3"/>
</dbReference>
<reference evidence="14 15" key="1">
    <citation type="submission" date="2017-03" db="EMBL/GenBank/DDBJ databases">
        <title>Genomes of endolithic fungi from Antarctica.</title>
        <authorList>
            <person name="Coleine C."/>
            <person name="Masonjones S."/>
            <person name="Stajich J.E."/>
        </authorList>
    </citation>
    <scope>NUCLEOTIDE SEQUENCE [LARGE SCALE GENOMIC DNA]</scope>
    <source>
        <strain evidence="14 15">CCFEE 5311</strain>
    </source>
</reference>
<dbReference type="PANTHER" id="PTHR12755">
    <property type="entry name" value="CLEAVAGE/POLYADENYLATION FACTOR IA SUBUNIT CLP1P"/>
    <property type="match status" value="1"/>
</dbReference>
<dbReference type="AlphaFoldDB" id="A0A4U0UI41"/>
<dbReference type="Gene3D" id="3.40.50.300">
    <property type="entry name" value="P-loop containing nucleotide triphosphate hydrolases"/>
    <property type="match status" value="1"/>
</dbReference>
<sequence>MALPGLSLPGLGLNSTPTPVYSGPVPPPSEQIARREDLPPQAEWRFEAAFSQQYSIRVLHGHAELFGVELANNQTYNLSGCKGAVFTWQGCQLEVTGEAESEYAAQETEYAVEWLNLHGMLETARDDRPNDGPRVLLVGPDHTGKSSLVRTLAAWAVRNGRTPTVVNLDPREGLLAPPSSLTAVTVGSQMDVENGFGISPISGPTITAVKTPLIYHYPYASPTDRPALYKALLTRIALGTINKLEEDPSAKQSGILIDTPGTLNDPKTGYDTLHHLVSEFSITLILTLGSERLYNDLHRRYAAGKTPDEALPVLKLAKPGGAIERDAGYMKQLRTRQIRQYFFGTARESLNPHSHMLGFDDMTVYRAKPTSADTAEKTSFGAAEEDDYDPSGNGSMVSANAVFEKVAPSVAMMGSTIAIKFCPANSEEFTVRDSAVMGYLYVADVDEARKKVRFLAPHPQRWGDRALVWGQWPEAVADLVT</sequence>
<comment type="subcellular location">
    <subcellularLocation>
        <location evidence="2 9">Nucleus</location>
    </subcellularLocation>
</comment>
<organism evidence="14 15">
    <name type="scientific">Friedmanniomyces endolithicus</name>
    <dbReference type="NCBI Taxonomy" id="329885"/>
    <lineage>
        <taxon>Eukaryota</taxon>
        <taxon>Fungi</taxon>
        <taxon>Dikarya</taxon>
        <taxon>Ascomycota</taxon>
        <taxon>Pezizomycotina</taxon>
        <taxon>Dothideomycetes</taxon>
        <taxon>Dothideomycetidae</taxon>
        <taxon>Mycosphaerellales</taxon>
        <taxon>Teratosphaeriaceae</taxon>
        <taxon>Friedmanniomyces</taxon>
    </lineage>
</organism>
<evidence type="ECO:0000256" key="3">
    <source>
        <dbReference type="ARBA" id="ARBA00018706"/>
    </source>
</evidence>
<dbReference type="SMART" id="SM00382">
    <property type="entry name" value="AAA"/>
    <property type="match status" value="1"/>
</dbReference>
<keyword evidence="8 9" id="KW-0539">Nucleus</keyword>
<dbReference type="InterPro" id="IPR028606">
    <property type="entry name" value="Clp1"/>
</dbReference>
<feature type="binding site" evidence="9">
    <location>
        <position position="43"/>
    </location>
    <ligand>
        <name>ATP</name>
        <dbReference type="ChEBI" id="CHEBI:30616"/>
    </ligand>
</feature>
<evidence type="ECO:0000259" key="11">
    <source>
        <dbReference type="SMART" id="SM00382"/>
    </source>
</evidence>
<dbReference type="InterPro" id="IPR032319">
    <property type="entry name" value="CLP1_P"/>
</dbReference>
<dbReference type="GO" id="GO:0006388">
    <property type="term" value="P:tRNA splicing, via endonucleolytic cleavage and ligation"/>
    <property type="evidence" value="ECO:0007669"/>
    <property type="project" value="TreeGrafter"/>
</dbReference>
<keyword evidence="16" id="KW-1185">Reference proteome</keyword>
<dbReference type="Proteomes" id="UP001175353">
    <property type="component" value="Unassembled WGS sequence"/>
</dbReference>
<dbReference type="Proteomes" id="UP001168146">
    <property type="component" value="Unassembled WGS sequence"/>
</dbReference>
<comment type="caution">
    <text evidence="14">The sequence shown here is derived from an EMBL/GenBank/DDBJ whole genome shotgun (WGS) entry which is preliminary data.</text>
</comment>
<dbReference type="HAMAP" id="MF_03035">
    <property type="entry name" value="Clp1"/>
    <property type="match status" value="1"/>
</dbReference>
<reference evidence="12" key="2">
    <citation type="submission" date="2021-12" db="EMBL/GenBank/DDBJ databases">
        <title>Black yeast isolated from Biological Soil Crust.</title>
        <authorList>
            <person name="Kurbessoian T."/>
        </authorList>
    </citation>
    <scope>NUCLEOTIDE SEQUENCE</scope>
    <source>
        <strain evidence="12">CCFEE 5208</strain>
    </source>
</reference>
<dbReference type="Pfam" id="PF16575">
    <property type="entry name" value="CLP1_P"/>
    <property type="match status" value="1"/>
</dbReference>
<evidence type="ECO:0000313" key="15">
    <source>
        <dbReference type="Proteomes" id="UP000310066"/>
    </source>
</evidence>
<dbReference type="InterPro" id="IPR027417">
    <property type="entry name" value="P-loop_NTPase"/>
</dbReference>
<dbReference type="GO" id="GO:0031124">
    <property type="term" value="P:mRNA 3'-end processing"/>
    <property type="evidence" value="ECO:0007669"/>
    <property type="project" value="UniProtKB-UniRule"/>
</dbReference>
<feature type="compositionally biased region" description="Low complexity" evidence="10">
    <location>
        <begin position="1"/>
        <end position="23"/>
    </location>
</feature>
<dbReference type="STRING" id="329885.A0A4U0UI41"/>
<dbReference type="InterPro" id="IPR038238">
    <property type="entry name" value="Clp1_C_sf"/>
</dbReference>
<dbReference type="InterPro" id="IPR003593">
    <property type="entry name" value="AAA+_ATPase"/>
</dbReference>
<keyword evidence="5 9" id="KW-0507">mRNA processing</keyword>
<gene>
    <name evidence="12" type="primary">CLP1_2</name>
    <name evidence="9" type="synonym">CLP1</name>
    <name evidence="14" type="ORF">B0A54_13379</name>
    <name evidence="12" type="ORF">LTR82_015513</name>
    <name evidence="13" type="ORF">LTR91_006128</name>
</gene>
<dbReference type="InterPro" id="IPR038239">
    <property type="entry name" value="Clp1_N_sf"/>
</dbReference>
<evidence type="ECO:0000313" key="12">
    <source>
        <dbReference type="EMBL" id="KAK0308575.1"/>
    </source>
</evidence>
<dbReference type="EMBL" id="JAUJLE010000041">
    <property type="protein sequence ID" value="KAK0999005.1"/>
    <property type="molecule type" value="Genomic_DNA"/>
</dbReference>
<proteinExistence type="inferred from homology"/>
<comment type="subunit">
    <text evidence="9">Component of a pre-mRNA cleavage factor complex. Interacts directly with PCF11.</text>
</comment>
<dbReference type="InterPro" id="IPR010655">
    <property type="entry name" value="Clp1_C"/>
</dbReference>
<dbReference type="Pfam" id="PF16573">
    <property type="entry name" value="CLP1_N"/>
    <property type="match status" value="1"/>
</dbReference>